<gene>
    <name evidence="2" type="ORF">GTA08_BOTSDO13233</name>
</gene>
<keyword evidence="3" id="KW-1185">Reference proteome</keyword>
<evidence type="ECO:0000313" key="3">
    <source>
        <dbReference type="Proteomes" id="UP000572817"/>
    </source>
</evidence>
<comment type="caution">
    <text evidence="2">The sequence shown here is derived from an EMBL/GenBank/DDBJ whole genome shotgun (WGS) entry which is preliminary data.</text>
</comment>
<evidence type="ECO:0000313" key="2">
    <source>
        <dbReference type="EMBL" id="KAF4311054.1"/>
    </source>
</evidence>
<protein>
    <recommendedName>
        <fullName evidence="4">Fungal N-terminal domain-containing protein</fullName>
    </recommendedName>
</protein>
<evidence type="ECO:0008006" key="4">
    <source>
        <dbReference type="Google" id="ProtNLM"/>
    </source>
</evidence>
<proteinExistence type="predicted"/>
<evidence type="ECO:0000256" key="1">
    <source>
        <dbReference type="SAM" id="Coils"/>
    </source>
</evidence>
<dbReference type="OrthoDB" id="10499626at2759"/>
<feature type="coiled-coil region" evidence="1">
    <location>
        <begin position="174"/>
        <end position="208"/>
    </location>
</feature>
<dbReference type="AlphaFoldDB" id="A0A8H4J1I7"/>
<organism evidence="2 3">
    <name type="scientific">Botryosphaeria dothidea</name>
    <dbReference type="NCBI Taxonomy" id="55169"/>
    <lineage>
        <taxon>Eukaryota</taxon>
        <taxon>Fungi</taxon>
        <taxon>Dikarya</taxon>
        <taxon>Ascomycota</taxon>
        <taxon>Pezizomycotina</taxon>
        <taxon>Dothideomycetes</taxon>
        <taxon>Dothideomycetes incertae sedis</taxon>
        <taxon>Botryosphaeriales</taxon>
        <taxon>Botryosphaeriaceae</taxon>
        <taxon>Botryosphaeria</taxon>
    </lineage>
</organism>
<dbReference type="Proteomes" id="UP000572817">
    <property type="component" value="Unassembled WGS sequence"/>
</dbReference>
<dbReference type="EMBL" id="WWBZ02000011">
    <property type="protein sequence ID" value="KAF4311054.1"/>
    <property type="molecule type" value="Genomic_DNA"/>
</dbReference>
<accession>A0A8H4J1I7</accession>
<keyword evidence="1" id="KW-0175">Coiled coil</keyword>
<name>A0A8H4J1I7_9PEZI</name>
<sequence length="259" mass="29826">MEIVGTVGAVVGLAGAIGSVSKELGRCIRTMRIADRDAYTTQMELTTFSHLLMNFDQVVSSRHAQRAQLANNSRLRSPVLKQGWRLIDTMEELLREVGFHDSKQLQSGWQRRITKFRWYLRKKEVLALCVQFNQVKMSIMAFVSSAGLSAVLAELKRLWDAIERLQQEYLQEHHPGFQEELTRLELEYERARDRARALKHEVKAARCSCKLATREVRQRNLLPETLHLSEQLQESAKAQRVHIAAWFITAQFQTVPAAR</sequence>
<reference evidence="2" key="1">
    <citation type="submission" date="2020-04" db="EMBL/GenBank/DDBJ databases">
        <title>Genome Assembly and Annotation of Botryosphaeria dothidea sdau 11-99, a Latent Pathogen of Apple Fruit Ring Rot in China.</title>
        <authorList>
            <person name="Yu C."/>
            <person name="Diao Y."/>
            <person name="Lu Q."/>
            <person name="Zhao J."/>
            <person name="Cui S."/>
            <person name="Peng C."/>
            <person name="He B."/>
            <person name="Liu H."/>
        </authorList>
    </citation>
    <scope>NUCLEOTIDE SEQUENCE [LARGE SCALE GENOMIC DNA]</scope>
    <source>
        <strain evidence="2">Sdau11-99</strain>
    </source>
</reference>